<proteinExistence type="predicted"/>
<organism evidence="1 2">
    <name type="scientific">Treponema porcinum</name>
    <dbReference type="NCBI Taxonomy" id="261392"/>
    <lineage>
        <taxon>Bacteria</taxon>
        <taxon>Pseudomonadati</taxon>
        <taxon>Spirochaetota</taxon>
        <taxon>Spirochaetia</taxon>
        <taxon>Spirochaetales</taxon>
        <taxon>Treponemataceae</taxon>
        <taxon>Treponema</taxon>
    </lineage>
</organism>
<dbReference type="NCBIfam" id="NF040920">
    <property type="entry name" value="CD1871A_fam"/>
    <property type="match status" value="1"/>
</dbReference>
<dbReference type="Proteomes" id="UP000190423">
    <property type="component" value="Unassembled WGS sequence"/>
</dbReference>
<keyword evidence="2" id="KW-1185">Reference proteome</keyword>
<accession>A0A1T4JLF1</accession>
<dbReference type="GeneID" id="78315875"/>
<evidence type="ECO:0008006" key="3">
    <source>
        <dbReference type="Google" id="ProtNLM"/>
    </source>
</evidence>
<dbReference type="STRING" id="261392.SAMN02745149_00557"/>
<sequence length="60" mass="6568">MEKKLSGKKPYMPLPKYAAVLRILLLCAGAAFVLAGIFCGELRLLYMKAVFICMECIGLG</sequence>
<dbReference type="InterPro" id="IPR047708">
    <property type="entry name" value="CD1871A-like"/>
</dbReference>
<evidence type="ECO:0000313" key="1">
    <source>
        <dbReference type="EMBL" id="SJZ30958.1"/>
    </source>
</evidence>
<protein>
    <recommendedName>
        <fullName evidence="3">Thioredoxin</fullName>
    </recommendedName>
</protein>
<gene>
    <name evidence="1" type="ORF">SAMN02745149_00557</name>
</gene>
<name>A0A1T4JLF1_TREPO</name>
<dbReference type="AlphaFoldDB" id="A0A1T4JLF1"/>
<dbReference type="EMBL" id="FUWG01000003">
    <property type="protein sequence ID" value="SJZ30958.1"/>
    <property type="molecule type" value="Genomic_DNA"/>
</dbReference>
<reference evidence="1 2" key="1">
    <citation type="submission" date="2017-02" db="EMBL/GenBank/DDBJ databases">
        <authorList>
            <person name="Peterson S.W."/>
        </authorList>
    </citation>
    <scope>NUCLEOTIDE SEQUENCE [LARGE SCALE GENOMIC DNA]</scope>
    <source>
        <strain evidence="1 2">ATCC BAA-908</strain>
    </source>
</reference>
<dbReference type="RefSeq" id="WP_078932476.1">
    <property type="nucleotide sequence ID" value="NZ_FUWG01000003.1"/>
</dbReference>
<evidence type="ECO:0000313" key="2">
    <source>
        <dbReference type="Proteomes" id="UP000190423"/>
    </source>
</evidence>